<evidence type="ECO:0000313" key="1">
    <source>
        <dbReference type="EMBL" id="PWU24318.1"/>
    </source>
</evidence>
<dbReference type="Proteomes" id="UP000246104">
    <property type="component" value="Unassembled WGS sequence"/>
</dbReference>
<protein>
    <submittedName>
        <fullName evidence="1">Uncharacterized protein</fullName>
    </submittedName>
</protein>
<dbReference type="AlphaFoldDB" id="A0A317JSZ3"/>
<accession>A0A317JSZ3</accession>
<comment type="caution">
    <text evidence="1">The sequence shown here is derived from an EMBL/GenBank/DDBJ whole genome shotgun (WGS) entry which is preliminary data.</text>
</comment>
<evidence type="ECO:0000313" key="2">
    <source>
        <dbReference type="Proteomes" id="UP000246104"/>
    </source>
</evidence>
<proteinExistence type="predicted"/>
<sequence length="128" mass="14293">MINDTAMKITSLSFERHGDGNGGGMTIIANDNVQKVIAEVYNFYQTNPPGMIYTEEVSYLTRQNSSGSWDDVYARPLPRDDQVTFDNFTPLSDSVVTGNFSATFYSTDSAKEKKTITVRGTFQLVFVH</sequence>
<name>A0A317JSZ3_9BACT</name>
<gene>
    <name evidence="1" type="ORF">C5B42_00055</name>
</gene>
<reference evidence="1 2" key="1">
    <citation type="submission" date="2018-02" db="EMBL/GenBank/DDBJ databases">
        <title>Genomic Reconstructions from Amazon Rainforest and Pasture Soil Reveal Novel Insights into the Physiology of Candidate Phyla in Tropical Sites.</title>
        <authorList>
            <person name="Kroeger M.E."/>
            <person name="Delmont T."/>
            <person name="Eren A.M."/>
            <person name="Guo J."/>
            <person name="Meyer K.M."/>
            <person name="Khan K."/>
            <person name="Rodrigues J.L.M."/>
            <person name="Bohannan B.J.M."/>
            <person name="Tringe S."/>
            <person name="Borges C.D."/>
            <person name="Tiedje J."/>
            <person name="Tsai S.M."/>
            <person name="Nusslein K."/>
        </authorList>
    </citation>
    <scope>NUCLEOTIDE SEQUENCE [LARGE SCALE GENOMIC DNA]</scope>
    <source>
        <strain evidence="1">Amazon FNV 2010 28 9</strain>
    </source>
</reference>
<organism evidence="1 2">
    <name type="scientific">Candidatus Cerribacteria bacterium 'Amazon FNV 2010 28 9'</name>
    <dbReference type="NCBI Taxonomy" id="2081795"/>
    <lineage>
        <taxon>Bacteria</taxon>
        <taxon>Candidatus Cerribacteria</taxon>
    </lineage>
</organism>
<dbReference type="EMBL" id="PSRQ01000002">
    <property type="protein sequence ID" value="PWU24318.1"/>
    <property type="molecule type" value="Genomic_DNA"/>
</dbReference>